<comment type="caution">
    <text evidence="17">The sequence shown here is derived from an EMBL/GenBank/DDBJ whole genome shotgun (WGS) entry which is preliminary data.</text>
</comment>
<dbReference type="InterPro" id="IPR006408">
    <property type="entry name" value="P-type_ATPase_IIB"/>
</dbReference>
<gene>
    <name evidence="17" type="ORF">H9872_04850</name>
</gene>
<sequence length="935" mass="103505">MENKYYNRELSTILKEHNVQENQGLSTKEAKQRLSLYGFNLFTKVKEKSLLQEIKETLTEQLMIILMIAAGISVLIKEYHDAIGICFAVLLSTTIGILTESRSKKAAEALNRMTEDIQVKVLRDGEKILLPKSEIVPGDIVFLEAGDQVPADGRLISCLDLKVREDMLTGESDDVKKQLGIVKEEVVVFEGKKVLQDPIPAKQFNMLFGGTLIASGQAKMIVTTTGDHTEMGYIAQALGETEEVTPLELKMDQLAQTISKVSTAVAGMLFVYMLMQIIKECHLILDFSSTHAFLTSLGPLVGAFPSIKTAFVVCVALIVAAVPEGLPTMINITLAITMKQMAKINVLVRKKEACETIGSVSVICSDKTGTLTQNKMKVQKAYLEGHYIREKELGEYDHFVRNCMLNSTADLERHKGEMKYIGSATECALLLLCQSFDYRHLRSQAEVIKQVPFSSQNKYMLTIVKEDTGHYIYSKGAPEIILKQCTYEKIDGKIVKITPNRLTTLLSEISSLQSQSMRVLAFAYKSTSPNLVIGQKEQWAEDLIFQGFVGICDPLREGVKESIEIAAQAGIETKMLTGDNLQTAVAIGKEIGLVGHGKRAVEASYIDTLSDKELEREIAQIAIVARSKPDTKMRIVSALQKNGEVVAVTGDGINDAPALNKADVGIAMGIAGTEVSKNAADIILTDDSFSTIVEAIKWGRGIYNNFQRFIQFQLTVNIIAFLIAIISQVMGYDMPFTTIHLLWINIIMDGPPALALGLEPIRSTVMKRMPIKREAPIINRYMVRTILMNSTFITLLLFVQIKWNFLGAGMKEIGHASEVQTVLFSMFAFSVLFNALNCREFGTGSIFPNLFKNKLALEIIGLTAVLQIAMIQYAGGFFNAMPLSLEMWIKIIACGASVVMINEVVKELMRLLKRSAKTAVRKVRTVGDMRRGSYK</sequence>
<dbReference type="InterPro" id="IPR018303">
    <property type="entry name" value="ATPase_P-typ_P_site"/>
</dbReference>
<evidence type="ECO:0000256" key="1">
    <source>
        <dbReference type="ARBA" id="ARBA00004127"/>
    </source>
</evidence>
<dbReference type="GO" id="GO:0012505">
    <property type="term" value="C:endomembrane system"/>
    <property type="evidence" value="ECO:0007669"/>
    <property type="project" value="UniProtKB-SubCell"/>
</dbReference>
<dbReference type="Gene3D" id="2.70.150.10">
    <property type="entry name" value="Calcium-transporting ATPase, cytoplasmic transduction domain A"/>
    <property type="match status" value="1"/>
</dbReference>
<dbReference type="AlphaFoldDB" id="A0A9E2KAN2"/>
<evidence type="ECO:0000256" key="2">
    <source>
        <dbReference type="ARBA" id="ARBA00012790"/>
    </source>
</evidence>
<dbReference type="InterPro" id="IPR023298">
    <property type="entry name" value="ATPase_P-typ_TM_dom_sf"/>
</dbReference>
<feature type="transmembrane region" description="Helical" evidence="15">
    <location>
        <begin position="742"/>
        <end position="761"/>
    </location>
</feature>
<evidence type="ECO:0000313" key="18">
    <source>
        <dbReference type="Proteomes" id="UP000824229"/>
    </source>
</evidence>
<organism evidence="17 18">
    <name type="scientific">Candidatus Cellulosilyticum pullistercoris</name>
    <dbReference type="NCBI Taxonomy" id="2838521"/>
    <lineage>
        <taxon>Bacteria</taxon>
        <taxon>Bacillati</taxon>
        <taxon>Bacillota</taxon>
        <taxon>Clostridia</taxon>
        <taxon>Lachnospirales</taxon>
        <taxon>Cellulosilyticaceae</taxon>
        <taxon>Cellulosilyticum</taxon>
    </lineage>
</organism>
<dbReference type="PANTHER" id="PTHR24093:SF369">
    <property type="entry name" value="CALCIUM-TRANSPORTING ATPASE"/>
    <property type="match status" value="1"/>
</dbReference>
<evidence type="ECO:0000256" key="5">
    <source>
        <dbReference type="ARBA" id="ARBA00022692"/>
    </source>
</evidence>
<proteinExistence type="predicted"/>
<keyword evidence="8" id="KW-0106">Calcium</keyword>
<evidence type="ECO:0000256" key="4">
    <source>
        <dbReference type="ARBA" id="ARBA00022568"/>
    </source>
</evidence>
<dbReference type="GO" id="GO:0005388">
    <property type="term" value="F:P-type calcium transporter activity"/>
    <property type="evidence" value="ECO:0007669"/>
    <property type="project" value="UniProtKB-EC"/>
</dbReference>
<dbReference type="SUPFAM" id="SSF81665">
    <property type="entry name" value="Calcium ATPase, transmembrane domain M"/>
    <property type="match status" value="1"/>
</dbReference>
<dbReference type="InterPro" id="IPR004014">
    <property type="entry name" value="ATPase_P-typ_cation-transptr_N"/>
</dbReference>
<keyword evidence="4" id="KW-0109">Calcium transport</keyword>
<keyword evidence="5 15" id="KW-0812">Transmembrane</keyword>
<reference evidence="17" key="2">
    <citation type="submission" date="2021-04" db="EMBL/GenBank/DDBJ databases">
        <authorList>
            <person name="Gilroy R."/>
        </authorList>
    </citation>
    <scope>NUCLEOTIDE SEQUENCE</scope>
    <source>
        <strain evidence="17">B5-657</strain>
    </source>
</reference>
<evidence type="ECO:0000256" key="14">
    <source>
        <dbReference type="ARBA" id="ARBA00023136"/>
    </source>
</evidence>
<dbReference type="EMBL" id="JAHLFQ010000106">
    <property type="protein sequence ID" value="MBU3804069.1"/>
    <property type="molecule type" value="Genomic_DNA"/>
</dbReference>
<dbReference type="EC" id="7.2.2.10" evidence="2"/>
<dbReference type="InterPro" id="IPR006068">
    <property type="entry name" value="ATPase_P-typ_cation-transptr_C"/>
</dbReference>
<feature type="domain" description="Cation-transporting P-type ATPase N-terminal" evidence="16">
    <location>
        <begin position="4"/>
        <end position="78"/>
    </location>
</feature>
<keyword evidence="7" id="KW-0547">Nucleotide-binding</keyword>
<evidence type="ECO:0000256" key="11">
    <source>
        <dbReference type="ARBA" id="ARBA00022967"/>
    </source>
</evidence>
<evidence type="ECO:0000313" key="17">
    <source>
        <dbReference type="EMBL" id="MBU3804069.1"/>
    </source>
</evidence>
<name>A0A9E2KAN2_9FIRM</name>
<accession>A0A9E2KAN2</accession>
<dbReference type="Pfam" id="PF08282">
    <property type="entry name" value="Hydrolase_3"/>
    <property type="match status" value="1"/>
</dbReference>
<dbReference type="Pfam" id="PF00122">
    <property type="entry name" value="E1-E2_ATPase"/>
    <property type="match status" value="1"/>
</dbReference>
<keyword evidence="3" id="KW-0813">Transport</keyword>
<keyword evidence="6" id="KW-0479">Metal-binding</keyword>
<dbReference type="PRINTS" id="PR00119">
    <property type="entry name" value="CATATPASE"/>
</dbReference>
<keyword evidence="13" id="KW-0406">Ion transport</keyword>
<comment type="subcellular location">
    <subcellularLocation>
        <location evidence="1">Endomembrane system</location>
        <topology evidence="1">Multi-pass membrane protein</topology>
    </subcellularLocation>
</comment>
<dbReference type="InterPro" id="IPR036412">
    <property type="entry name" value="HAD-like_sf"/>
</dbReference>
<dbReference type="SFLD" id="SFLDG00002">
    <property type="entry name" value="C1.7:_P-type_atpase_like"/>
    <property type="match status" value="1"/>
</dbReference>
<dbReference type="SMART" id="SM00831">
    <property type="entry name" value="Cation_ATPase_N"/>
    <property type="match status" value="1"/>
</dbReference>
<evidence type="ECO:0000259" key="16">
    <source>
        <dbReference type="SMART" id="SM00831"/>
    </source>
</evidence>
<feature type="transmembrane region" description="Helical" evidence="15">
    <location>
        <begin position="781"/>
        <end position="799"/>
    </location>
</feature>
<keyword evidence="10" id="KW-0460">Magnesium</keyword>
<dbReference type="Gene3D" id="1.20.1110.10">
    <property type="entry name" value="Calcium-transporting ATPase, transmembrane domain"/>
    <property type="match status" value="1"/>
</dbReference>
<keyword evidence="12 15" id="KW-1133">Transmembrane helix</keyword>
<evidence type="ECO:0000256" key="7">
    <source>
        <dbReference type="ARBA" id="ARBA00022741"/>
    </source>
</evidence>
<dbReference type="InterPro" id="IPR023214">
    <property type="entry name" value="HAD_sf"/>
</dbReference>
<dbReference type="SFLD" id="SFLDS00003">
    <property type="entry name" value="Haloacid_Dehalogenase"/>
    <property type="match status" value="1"/>
</dbReference>
<dbReference type="NCBIfam" id="TIGR01494">
    <property type="entry name" value="ATPase_P-type"/>
    <property type="match status" value="2"/>
</dbReference>
<dbReference type="SUPFAM" id="SSF56784">
    <property type="entry name" value="HAD-like"/>
    <property type="match status" value="1"/>
</dbReference>
<dbReference type="InterPro" id="IPR023299">
    <property type="entry name" value="ATPase_P-typ_cyto_dom_N"/>
</dbReference>
<keyword evidence="11" id="KW-1278">Translocase</keyword>
<keyword evidence="9" id="KW-0067">ATP-binding</keyword>
<evidence type="ECO:0000256" key="12">
    <source>
        <dbReference type="ARBA" id="ARBA00022989"/>
    </source>
</evidence>
<dbReference type="GO" id="GO:0016887">
    <property type="term" value="F:ATP hydrolysis activity"/>
    <property type="evidence" value="ECO:0007669"/>
    <property type="project" value="InterPro"/>
</dbReference>
<dbReference type="SUPFAM" id="SSF81660">
    <property type="entry name" value="Metal cation-transporting ATPase, ATP-binding domain N"/>
    <property type="match status" value="1"/>
</dbReference>
<dbReference type="InterPro" id="IPR001757">
    <property type="entry name" value="P_typ_ATPase"/>
</dbReference>
<evidence type="ECO:0000256" key="3">
    <source>
        <dbReference type="ARBA" id="ARBA00022448"/>
    </source>
</evidence>
<feature type="transmembrane region" description="Helical" evidence="15">
    <location>
        <begin position="258"/>
        <end position="278"/>
    </location>
</feature>
<dbReference type="Pfam" id="PF00690">
    <property type="entry name" value="Cation_ATPase_N"/>
    <property type="match status" value="1"/>
</dbReference>
<protein>
    <recommendedName>
        <fullName evidence="2">P-type Ca(2+) transporter</fullName>
        <ecNumber evidence="2">7.2.2.10</ecNumber>
    </recommendedName>
</protein>
<feature type="transmembrane region" description="Helical" evidence="15">
    <location>
        <begin position="819"/>
        <end position="836"/>
    </location>
</feature>
<dbReference type="PRINTS" id="PR00120">
    <property type="entry name" value="HATPASE"/>
</dbReference>
<feature type="transmembrane region" description="Helical" evidence="15">
    <location>
        <begin position="856"/>
        <end position="875"/>
    </location>
</feature>
<dbReference type="InterPro" id="IPR008250">
    <property type="entry name" value="ATPase_P-typ_transduc_dom_A_sf"/>
</dbReference>
<dbReference type="FunFam" id="3.40.50.1000:FF:000001">
    <property type="entry name" value="Phospholipid-transporting ATPase IC"/>
    <property type="match status" value="1"/>
</dbReference>
<reference evidence="17" key="1">
    <citation type="journal article" date="2021" name="PeerJ">
        <title>Extensive microbial diversity within the chicken gut microbiome revealed by metagenomics and culture.</title>
        <authorList>
            <person name="Gilroy R."/>
            <person name="Ravi A."/>
            <person name="Getino M."/>
            <person name="Pursley I."/>
            <person name="Horton D.L."/>
            <person name="Alikhan N.F."/>
            <person name="Baker D."/>
            <person name="Gharbi K."/>
            <person name="Hall N."/>
            <person name="Watson M."/>
            <person name="Adriaenssens E.M."/>
            <person name="Foster-Nyarko E."/>
            <person name="Jarju S."/>
            <person name="Secka A."/>
            <person name="Antonio M."/>
            <person name="Oren A."/>
            <person name="Chaudhuri R.R."/>
            <person name="La Ragione R."/>
            <person name="Hildebrand F."/>
            <person name="Pallen M.J."/>
        </authorList>
    </citation>
    <scope>NUCLEOTIDE SEQUENCE</scope>
    <source>
        <strain evidence="17">B5-657</strain>
    </source>
</reference>
<evidence type="ECO:0000256" key="6">
    <source>
        <dbReference type="ARBA" id="ARBA00022723"/>
    </source>
</evidence>
<evidence type="ECO:0000256" key="9">
    <source>
        <dbReference type="ARBA" id="ARBA00022840"/>
    </source>
</evidence>
<keyword evidence="14 15" id="KW-0472">Membrane</keyword>
<dbReference type="Pfam" id="PF13246">
    <property type="entry name" value="Cation_ATPase"/>
    <property type="match status" value="1"/>
</dbReference>
<dbReference type="InterPro" id="IPR059000">
    <property type="entry name" value="ATPase_P-type_domA"/>
</dbReference>
<dbReference type="GO" id="GO:0005886">
    <property type="term" value="C:plasma membrane"/>
    <property type="evidence" value="ECO:0007669"/>
    <property type="project" value="TreeGrafter"/>
</dbReference>
<dbReference type="Gene3D" id="3.40.50.1000">
    <property type="entry name" value="HAD superfamily/HAD-like"/>
    <property type="match status" value="1"/>
</dbReference>
<evidence type="ECO:0000256" key="15">
    <source>
        <dbReference type="SAM" id="Phobius"/>
    </source>
</evidence>
<dbReference type="NCBIfam" id="TIGR01517">
    <property type="entry name" value="ATPase-IIB_Ca"/>
    <property type="match status" value="1"/>
</dbReference>
<evidence type="ECO:0000256" key="10">
    <source>
        <dbReference type="ARBA" id="ARBA00022842"/>
    </source>
</evidence>
<dbReference type="InterPro" id="IPR044492">
    <property type="entry name" value="P_typ_ATPase_HD_dom"/>
</dbReference>
<feature type="transmembrane region" description="Helical" evidence="15">
    <location>
        <begin position="887"/>
        <end position="905"/>
    </location>
</feature>
<dbReference type="GO" id="GO:0046872">
    <property type="term" value="F:metal ion binding"/>
    <property type="evidence" value="ECO:0007669"/>
    <property type="project" value="UniProtKB-KW"/>
</dbReference>
<feature type="transmembrane region" description="Helical" evidence="15">
    <location>
        <begin position="298"/>
        <end position="322"/>
    </location>
</feature>
<evidence type="ECO:0000256" key="8">
    <source>
        <dbReference type="ARBA" id="ARBA00022837"/>
    </source>
</evidence>
<feature type="transmembrane region" description="Helical" evidence="15">
    <location>
        <begin position="709"/>
        <end position="730"/>
    </location>
</feature>
<dbReference type="SUPFAM" id="SSF81653">
    <property type="entry name" value="Calcium ATPase, transduction domain A"/>
    <property type="match status" value="1"/>
</dbReference>
<dbReference type="PANTHER" id="PTHR24093">
    <property type="entry name" value="CATION TRANSPORTING ATPASE"/>
    <property type="match status" value="1"/>
</dbReference>
<dbReference type="Pfam" id="PF00689">
    <property type="entry name" value="Cation_ATPase_C"/>
    <property type="match status" value="1"/>
</dbReference>
<dbReference type="Gene3D" id="3.40.1110.10">
    <property type="entry name" value="Calcium-transporting ATPase, cytoplasmic domain N"/>
    <property type="match status" value="1"/>
</dbReference>
<dbReference type="SFLD" id="SFLDF00027">
    <property type="entry name" value="p-type_atpase"/>
    <property type="match status" value="1"/>
</dbReference>
<dbReference type="PROSITE" id="PS00154">
    <property type="entry name" value="ATPASE_E1_E2"/>
    <property type="match status" value="1"/>
</dbReference>
<dbReference type="Proteomes" id="UP000824229">
    <property type="component" value="Unassembled WGS sequence"/>
</dbReference>
<evidence type="ECO:0000256" key="13">
    <source>
        <dbReference type="ARBA" id="ARBA00023065"/>
    </source>
</evidence>
<dbReference type="GO" id="GO:0005524">
    <property type="term" value="F:ATP binding"/>
    <property type="evidence" value="ECO:0007669"/>
    <property type="project" value="UniProtKB-KW"/>
</dbReference>